<dbReference type="GO" id="GO:0050982">
    <property type="term" value="P:detection of mechanical stimulus"/>
    <property type="evidence" value="ECO:0007669"/>
    <property type="project" value="TreeGrafter"/>
</dbReference>
<evidence type="ECO:0000256" key="6">
    <source>
        <dbReference type="ARBA" id="ARBA00022692"/>
    </source>
</evidence>
<name>A0AA39H3C9_9BILA</name>
<dbReference type="InterPro" id="IPR013122">
    <property type="entry name" value="PKD1_2_channel"/>
</dbReference>
<dbReference type="AlphaFoldDB" id="A0AA39H3C9"/>
<comment type="similarity">
    <text evidence="3">Belongs to the polycystin family.</text>
</comment>
<evidence type="ECO:0000256" key="2">
    <source>
        <dbReference type="ARBA" id="ARBA00004651"/>
    </source>
</evidence>
<dbReference type="PRINTS" id="PR01433">
    <property type="entry name" value="POLYCYSTIN2"/>
</dbReference>
<dbReference type="Pfam" id="PF20519">
    <property type="entry name" value="Polycystin_dom"/>
    <property type="match status" value="1"/>
</dbReference>
<evidence type="ECO:0000313" key="22">
    <source>
        <dbReference type="Proteomes" id="UP001175271"/>
    </source>
</evidence>
<keyword evidence="15" id="KW-0107">Calcium channel</keyword>
<keyword evidence="22" id="KW-1185">Reference proteome</keyword>
<evidence type="ECO:0000313" key="21">
    <source>
        <dbReference type="EMBL" id="KAK0398466.1"/>
    </source>
</evidence>
<keyword evidence="14 15" id="KW-0407">Ion channel</keyword>
<evidence type="ECO:0000256" key="15">
    <source>
        <dbReference type="PIRSR" id="PIRSR603915-1"/>
    </source>
</evidence>
<dbReference type="GO" id="GO:0005509">
    <property type="term" value="F:calcium ion binding"/>
    <property type="evidence" value="ECO:0007669"/>
    <property type="project" value="InterPro"/>
</dbReference>
<accession>A0AA39H3C9</accession>
<keyword evidence="7 18" id="KW-1133">Transmembrane helix</keyword>
<keyword evidence="15" id="KW-0479">Metal-binding</keyword>
<dbReference type="FunFam" id="1.10.287.70:FF:000055">
    <property type="entry name" value="Polycystic kidney disease 2-like 1"/>
    <property type="match status" value="1"/>
</dbReference>
<dbReference type="Gene3D" id="1.10.287.70">
    <property type="match status" value="1"/>
</dbReference>
<keyword evidence="9 15" id="KW-0406">Ion transport</keyword>
<dbReference type="EMBL" id="JAUCMV010000005">
    <property type="protein sequence ID" value="KAK0398466.1"/>
    <property type="molecule type" value="Genomic_DNA"/>
</dbReference>
<evidence type="ECO:0000256" key="11">
    <source>
        <dbReference type="ARBA" id="ARBA00023157"/>
    </source>
</evidence>
<keyword evidence="11" id="KW-1015">Disulfide bond</keyword>
<evidence type="ECO:0000256" key="13">
    <source>
        <dbReference type="ARBA" id="ARBA00023273"/>
    </source>
</evidence>
<evidence type="ECO:0000256" key="7">
    <source>
        <dbReference type="ARBA" id="ARBA00022989"/>
    </source>
</evidence>
<gene>
    <name evidence="21" type="ORF">QR680_002599</name>
</gene>
<evidence type="ECO:0000256" key="10">
    <source>
        <dbReference type="ARBA" id="ARBA00023136"/>
    </source>
</evidence>
<dbReference type="InterPro" id="IPR051223">
    <property type="entry name" value="Polycystin"/>
</dbReference>
<evidence type="ECO:0000256" key="9">
    <source>
        <dbReference type="ARBA" id="ARBA00023065"/>
    </source>
</evidence>
<keyword evidence="5" id="KW-1003">Cell membrane</keyword>
<feature type="region of interest" description="Disordered" evidence="17">
    <location>
        <begin position="714"/>
        <end position="747"/>
    </location>
</feature>
<sequence>MEGSTLRARRPDRSHDDPAVRLNYDQEHDLPPPVYTAERNTLPAALEAEQYEQEYGTDKRNVNKDVHKQPTHLQFFGGMKCMVLCQLSDSLLIAVWMTKNTEQIRDDAELKAKTIVREGLVYILFVIVISVLVFSMASTSMFYFTKVIGDLFLTTAPTDQKKFYEIQTTDEIWEYMQNQFLNALYWDEKITKTNYSDRSMIFFENRLLGYPRIRMLRVSNKSCEVVHGFRREVLECFSSYDEPKEERRNESSTNRTAFSYRPDSDLQSEWVWGQVSSYGGGGYVQELSINNKNESAQLIADLRQNRWLARGTRAIIVDFSMYNANMNLFCVVQLIFEMPATGGVFTMSSVNTLRLIRYVNFGDYVVLAFEAVFCAYVLYYIIEKFIEIIRMKLSFFTDFWNLLDLIVIGLAITYIILSIRRTLMIREKVGKLLTGPYQYENLQSIVYAENRCTEMLAILVYFAYLKIFKYVSFNKTMTQLSATLSRASKDIGGFGIMFGIIFFAYVQFGYLAFGCQIAEYSTLYNACFTLLRTILGDFDFSGLSRANRVLGPTFFLTYIFLVFFVLLNMFLAIINDAYSEVKSEFKSKGSEFEVQDYVAQRFYKFLRFFRRDRPVDAQKIPDYDTYKNEMIRKGFSNEEIDEHYLRHGMEEGAPTDQIMYPAEKKKAAPSVNDELMQQFLVLNRRVNGLEQTVANVSERLDLAASSFEKDIAKVTQTGDDNNKNSIQAAIGAQHERSMGAKSNEKED</sequence>
<dbReference type="InterPro" id="IPR003915">
    <property type="entry name" value="PKD_2"/>
</dbReference>
<evidence type="ECO:0000256" key="14">
    <source>
        <dbReference type="ARBA" id="ARBA00023303"/>
    </source>
</evidence>
<dbReference type="Proteomes" id="UP001175271">
    <property type="component" value="Unassembled WGS sequence"/>
</dbReference>
<evidence type="ECO:0000256" key="18">
    <source>
        <dbReference type="SAM" id="Phobius"/>
    </source>
</evidence>
<feature type="transmembrane region" description="Helical" evidence="18">
    <location>
        <begin position="119"/>
        <end position="144"/>
    </location>
</feature>
<evidence type="ECO:0000259" key="19">
    <source>
        <dbReference type="Pfam" id="PF08016"/>
    </source>
</evidence>
<evidence type="ECO:0000256" key="4">
    <source>
        <dbReference type="ARBA" id="ARBA00022448"/>
    </source>
</evidence>
<dbReference type="GO" id="GO:0005929">
    <property type="term" value="C:cilium"/>
    <property type="evidence" value="ECO:0007669"/>
    <property type="project" value="UniProtKB-SubCell"/>
</dbReference>
<organism evidence="21 22">
    <name type="scientific">Steinernema hermaphroditum</name>
    <dbReference type="NCBI Taxonomy" id="289476"/>
    <lineage>
        <taxon>Eukaryota</taxon>
        <taxon>Metazoa</taxon>
        <taxon>Ecdysozoa</taxon>
        <taxon>Nematoda</taxon>
        <taxon>Chromadorea</taxon>
        <taxon>Rhabditida</taxon>
        <taxon>Tylenchina</taxon>
        <taxon>Panagrolaimomorpha</taxon>
        <taxon>Strongyloidoidea</taxon>
        <taxon>Steinernematidae</taxon>
        <taxon>Steinernema</taxon>
    </lineage>
</organism>
<dbReference type="PANTHER" id="PTHR10877:SF183">
    <property type="entry name" value="AT14535P-RELATED"/>
    <property type="match status" value="1"/>
</dbReference>
<keyword evidence="6 18" id="KW-0812">Transmembrane</keyword>
<feature type="transmembrane region" description="Helical" evidence="18">
    <location>
        <begin position="491"/>
        <end position="510"/>
    </location>
</feature>
<keyword evidence="15" id="KW-0109">Calcium transport</keyword>
<dbReference type="PANTHER" id="PTHR10877">
    <property type="entry name" value="POLYCYSTIN FAMILY MEMBER"/>
    <property type="match status" value="1"/>
</dbReference>
<evidence type="ECO:0000256" key="3">
    <source>
        <dbReference type="ARBA" id="ARBA00007200"/>
    </source>
</evidence>
<keyword evidence="10 18" id="KW-0472">Membrane</keyword>
<feature type="transmembrane region" description="Helical" evidence="18">
    <location>
        <begin position="555"/>
        <end position="578"/>
    </location>
</feature>
<dbReference type="InterPro" id="IPR046791">
    <property type="entry name" value="Polycystin_dom"/>
</dbReference>
<evidence type="ECO:0000256" key="8">
    <source>
        <dbReference type="ARBA" id="ARBA00023054"/>
    </source>
</evidence>
<evidence type="ECO:0000256" key="1">
    <source>
        <dbReference type="ARBA" id="ARBA00004138"/>
    </source>
</evidence>
<feature type="region of interest" description="Disordered" evidence="17">
    <location>
        <begin position="1"/>
        <end position="33"/>
    </location>
</feature>
<feature type="binding site" evidence="15">
    <location>
        <position position="656"/>
    </location>
    <ligand>
        <name>Ca(2+)</name>
        <dbReference type="ChEBI" id="CHEBI:29108"/>
        <label>2</label>
    </ligand>
</feature>
<evidence type="ECO:0000256" key="5">
    <source>
        <dbReference type="ARBA" id="ARBA00022475"/>
    </source>
</evidence>
<evidence type="ECO:0008006" key="23">
    <source>
        <dbReference type="Google" id="ProtNLM"/>
    </source>
</evidence>
<feature type="compositionally biased region" description="Basic and acidic residues" evidence="17">
    <location>
        <begin position="733"/>
        <end position="747"/>
    </location>
</feature>
<feature type="transmembrane region" description="Helical" evidence="18">
    <location>
        <begin position="364"/>
        <end position="382"/>
    </location>
</feature>
<dbReference type="GO" id="GO:0005886">
    <property type="term" value="C:plasma membrane"/>
    <property type="evidence" value="ECO:0007669"/>
    <property type="project" value="UniProtKB-SubCell"/>
</dbReference>
<feature type="binding site" evidence="15">
    <location>
        <position position="663"/>
    </location>
    <ligand>
        <name>Ca(2+)</name>
        <dbReference type="ChEBI" id="CHEBI:29108"/>
        <label>2</label>
    </ligand>
</feature>
<dbReference type="Pfam" id="PF08016">
    <property type="entry name" value="PKD_channel"/>
    <property type="match status" value="1"/>
</dbReference>
<protein>
    <recommendedName>
        <fullName evidence="23">Polycystin cation channel PKD1/PKD2 domain-containing protein</fullName>
    </recommendedName>
</protein>
<keyword evidence="4" id="KW-0813">Transport</keyword>
<keyword evidence="8" id="KW-0175">Coiled coil</keyword>
<keyword evidence="13" id="KW-0966">Cell projection</keyword>
<feature type="domain" description="Polycystin cation channel PKD1/PKD2" evidence="19">
    <location>
        <begin position="358"/>
        <end position="581"/>
    </location>
</feature>
<feature type="domain" description="Polycystin" evidence="20">
    <location>
        <begin position="163"/>
        <end position="356"/>
    </location>
</feature>
<evidence type="ECO:0000256" key="16">
    <source>
        <dbReference type="PIRSR" id="PIRSR603915-2"/>
    </source>
</evidence>
<dbReference type="GO" id="GO:0005262">
    <property type="term" value="F:calcium channel activity"/>
    <property type="evidence" value="ECO:0007669"/>
    <property type="project" value="UniProtKB-KW"/>
</dbReference>
<feature type="compositionally biased region" description="Polar residues" evidence="17">
    <location>
        <begin position="714"/>
        <end position="727"/>
    </location>
</feature>
<proteinExistence type="inferred from homology"/>
<comment type="caution">
    <text evidence="21">The sequence shown here is derived from an EMBL/GenBank/DDBJ whole genome shotgun (WGS) entry which is preliminary data.</text>
</comment>
<evidence type="ECO:0000256" key="17">
    <source>
        <dbReference type="SAM" id="MobiDB-lite"/>
    </source>
</evidence>
<evidence type="ECO:0000256" key="12">
    <source>
        <dbReference type="ARBA" id="ARBA00023180"/>
    </source>
</evidence>
<evidence type="ECO:0000259" key="20">
    <source>
        <dbReference type="Pfam" id="PF20519"/>
    </source>
</evidence>
<feature type="transmembrane region" description="Helical" evidence="18">
    <location>
        <begin position="402"/>
        <end position="419"/>
    </location>
</feature>
<keyword evidence="15" id="KW-0106">Calcium</keyword>
<reference evidence="21" key="1">
    <citation type="submission" date="2023-06" db="EMBL/GenBank/DDBJ databases">
        <title>Genomic analysis of the entomopathogenic nematode Steinernema hermaphroditum.</title>
        <authorList>
            <person name="Schwarz E.M."/>
            <person name="Heppert J.K."/>
            <person name="Baniya A."/>
            <person name="Schwartz H.T."/>
            <person name="Tan C.-H."/>
            <person name="Antoshechkin I."/>
            <person name="Sternberg P.W."/>
            <person name="Goodrich-Blair H."/>
            <person name="Dillman A.R."/>
        </authorList>
    </citation>
    <scope>NUCLEOTIDE SEQUENCE</scope>
    <source>
        <strain evidence="21">PS9179</strain>
        <tissue evidence="21">Whole animal</tissue>
    </source>
</reference>
<feature type="disulfide bond" evidence="16">
    <location>
        <begin position="223"/>
        <end position="236"/>
    </location>
</feature>
<comment type="subcellular location">
    <subcellularLocation>
        <location evidence="2">Cell membrane</location>
        <topology evidence="2">Multi-pass membrane protein</topology>
    </subcellularLocation>
    <subcellularLocation>
        <location evidence="1">Cell projection</location>
        <location evidence="1">Cilium</location>
    </subcellularLocation>
</comment>
<keyword evidence="12" id="KW-0325">Glycoprotein</keyword>
<feature type="compositionally biased region" description="Basic and acidic residues" evidence="17">
    <location>
        <begin position="9"/>
        <end position="30"/>
    </location>
</feature>